<evidence type="ECO:0000313" key="1">
    <source>
        <dbReference type="EMBL" id="CAE8651262.1"/>
    </source>
</evidence>
<protein>
    <submittedName>
        <fullName evidence="1">Uncharacterized protein</fullName>
    </submittedName>
</protein>
<proteinExistence type="predicted"/>
<dbReference type="AlphaFoldDB" id="A0A813IIZ0"/>
<name>A0A813IIZ0_POLGL</name>
<comment type="caution">
    <text evidence="1">The sequence shown here is derived from an EMBL/GenBank/DDBJ whole genome shotgun (WGS) entry which is preliminary data.</text>
</comment>
<accession>A0A813IIZ0</accession>
<gene>
    <name evidence="1" type="ORF">PGLA2088_LOCUS8989</name>
</gene>
<sequence length="104" mass="11050">MGLEVRLPIDGVSAKFARIPPTWRLLVVSVPQNEGRRVDVRRSTCLTEVRAMLAPLADGSDGQIGSLLADDGLVAGGSAGEESWQKTVEQALLFGKRVTCTIGS</sequence>
<dbReference type="EMBL" id="CAJNNW010009811">
    <property type="protein sequence ID" value="CAE8651262.1"/>
    <property type="molecule type" value="Genomic_DNA"/>
</dbReference>
<organism evidence="1 2">
    <name type="scientific">Polarella glacialis</name>
    <name type="common">Dinoflagellate</name>
    <dbReference type="NCBI Taxonomy" id="89957"/>
    <lineage>
        <taxon>Eukaryota</taxon>
        <taxon>Sar</taxon>
        <taxon>Alveolata</taxon>
        <taxon>Dinophyceae</taxon>
        <taxon>Suessiales</taxon>
        <taxon>Suessiaceae</taxon>
        <taxon>Polarella</taxon>
    </lineage>
</organism>
<dbReference type="Proteomes" id="UP000626109">
    <property type="component" value="Unassembled WGS sequence"/>
</dbReference>
<evidence type="ECO:0000313" key="2">
    <source>
        <dbReference type="Proteomes" id="UP000626109"/>
    </source>
</evidence>
<reference evidence="1" key="1">
    <citation type="submission" date="2021-02" db="EMBL/GenBank/DDBJ databases">
        <authorList>
            <person name="Dougan E. K."/>
            <person name="Rhodes N."/>
            <person name="Thang M."/>
            <person name="Chan C."/>
        </authorList>
    </citation>
    <scope>NUCLEOTIDE SEQUENCE</scope>
</reference>